<sequence>MRRRTALAALGGSLFAGCSGRNIDAIQGTFTGTTPERGHLLREPWPYRAPDITRTVHTLIAGGGIAGLAAARALRLAGHDDFALLELEDAAGGNSRGGQVLGIACPLGAHYLPVPGDDARAVQDFLEELGLRRRVAGRWQYDERHLCHSPQERLFFNGQWQDGLLPVQGVGADTLAQYRRFAQAVGAAQRAARYAIPVQKSAFAPVQLAQDAITFKAWLSAQGLDDVQLRWYLDYCCRDDFGAGIGTVSAWAGLHYFASRHGFHTPGEGERDADAGVLTWPQGNGWLSERLAAPLGDRLHTGRVVYRIESSRHGVTVDALDVASGRRERWQARQVVVALPLHVAARVVQPLPAALRERAATLRSAPWLVANLRLRAPLQDRPGAAPSWDNVLYGSAGLGYVDAMHQSLAPVPGPTVLTWYHALGDVPQGREHLLQRPWSHWRDVVLAELGAAHPDLAAKMLRIDITRYGHAMAVPVPGVLNEIRRQRLSIQRRKLSKSEYSDALIWPDAPLLAFAHSDWSGYSVFEEAFTLGHAAGAAMAVRRQALV</sequence>
<dbReference type="SUPFAM" id="SSF51905">
    <property type="entry name" value="FAD/NAD(P)-binding domain"/>
    <property type="match status" value="1"/>
</dbReference>
<dbReference type="PANTHER" id="PTHR42923:SF39">
    <property type="entry name" value="AMINO OXIDASE"/>
    <property type="match status" value="1"/>
</dbReference>
<feature type="domain" description="Amine oxidase" evidence="1">
    <location>
        <begin position="65"/>
        <end position="378"/>
    </location>
</feature>
<dbReference type="AlphaFoldDB" id="A0A975H598"/>
<dbReference type="GO" id="GO:0016491">
    <property type="term" value="F:oxidoreductase activity"/>
    <property type="evidence" value="ECO:0007669"/>
    <property type="project" value="InterPro"/>
</dbReference>
<organism evidence="2 3">
    <name type="scientific">Ottowia testudinis</name>
    <dbReference type="NCBI Taxonomy" id="2816950"/>
    <lineage>
        <taxon>Bacteria</taxon>
        <taxon>Pseudomonadati</taxon>
        <taxon>Pseudomonadota</taxon>
        <taxon>Betaproteobacteria</taxon>
        <taxon>Burkholderiales</taxon>
        <taxon>Comamonadaceae</taxon>
        <taxon>Ottowia</taxon>
    </lineage>
</organism>
<dbReference type="KEGG" id="otd:J1M35_01085"/>
<dbReference type="Proteomes" id="UP000663903">
    <property type="component" value="Chromosome"/>
</dbReference>
<dbReference type="InterPro" id="IPR036188">
    <property type="entry name" value="FAD/NAD-bd_sf"/>
</dbReference>
<protein>
    <submittedName>
        <fullName evidence="2">FAD-dependent oxidoreductase</fullName>
    </submittedName>
</protein>
<evidence type="ECO:0000313" key="3">
    <source>
        <dbReference type="Proteomes" id="UP000663903"/>
    </source>
</evidence>
<reference evidence="2" key="1">
    <citation type="submission" date="2021-03" db="EMBL/GenBank/DDBJ databases">
        <title>Ottowia sp. 27C isolated from the cloaca of a Giant Asian pond turtle (Heosemys grandis).</title>
        <authorList>
            <person name="Spergser J."/>
            <person name="Busse H.-J."/>
        </authorList>
    </citation>
    <scope>NUCLEOTIDE SEQUENCE</scope>
    <source>
        <strain evidence="2">27C</strain>
    </source>
</reference>
<dbReference type="PANTHER" id="PTHR42923">
    <property type="entry name" value="PROTOPORPHYRINOGEN OXIDASE"/>
    <property type="match status" value="1"/>
</dbReference>
<name>A0A975H598_9BURK</name>
<dbReference type="InterPro" id="IPR050464">
    <property type="entry name" value="Zeta_carotene_desat/Oxidored"/>
</dbReference>
<dbReference type="Gene3D" id="3.50.50.60">
    <property type="entry name" value="FAD/NAD(P)-binding domain"/>
    <property type="match status" value="1"/>
</dbReference>
<gene>
    <name evidence="2" type="ORF">J1M35_01085</name>
</gene>
<dbReference type="Pfam" id="PF01593">
    <property type="entry name" value="Amino_oxidase"/>
    <property type="match status" value="1"/>
</dbReference>
<dbReference type="RefSeq" id="WP_208011113.1">
    <property type="nucleotide sequence ID" value="NZ_CP071796.1"/>
</dbReference>
<dbReference type="PROSITE" id="PS51257">
    <property type="entry name" value="PROKAR_LIPOPROTEIN"/>
    <property type="match status" value="1"/>
</dbReference>
<accession>A0A975H598</accession>
<dbReference type="EMBL" id="CP071796">
    <property type="protein sequence ID" value="QTD47220.1"/>
    <property type="molecule type" value="Genomic_DNA"/>
</dbReference>
<evidence type="ECO:0000259" key="1">
    <source>
        <dbReference type="Pfam" id="PF01593"/>
    </source>
</evidence>
<keyword evidence="3" id="KW-1185">Reference proteome</keyword>
<proteinExistence type="predicted"/>
<dbReference type="InterPro" id="IPR002937">
    <property type="entry name" value="Amino_oxidase"/>
</dbReference>
<evidence type="ECO:0000313" key="2">
    <source>
        <dbReference type="EMBL" id="QTD47220.1"/>
    </source>
</evidence>